<evidence type="ECO:0000313" key="2">
    <source>
        <dbReference type="Proteomes" id="UP000249555"/>
    </source>
</evidence>
<gene>
    <name evidence="1" type="ORF">DI640_14080</name>
</gene>
<proteinExistence type="predicted"/>
<sequence>MLLQIGERTDPAEALRAPGRIGGILWPATDFEVPRSILTGEPMGTRGWRSFTSEPSPEKLSQLPTPVYLLPLPRVT</sequence>
<reference evidence="1 2" key="1">
    <citation type="submission" date="2017-08" db="EMBL/GenBank/DDBJ databases">
        <title>Infants hospitalized years apart are colonized by the same room-sourced microbial strains.</title>
        <authorList>
            <person name="Brooks B."/>
            <person name="Olm M.R."/>
            <person name="Firek B.A."/>
            <person name="Baker R."/>
            <person name="Thomas B.C."/>
            <person name="Morowitz M.J."/>
            <person name="Banfield J.F."/>
        </authorList>
    </citation>
    <scope>NUCLEOTIDE SEQUENCE [LARGE SCALE GENOMIC DNA]</scope>
    <source>
        <strain evidence="1">S2_018_000_R3_119</strain>
    </source>
</reference>
<evidence type="ECO:0000313" key="1">
    <source>
        <dbReference type="EMBL" id="PZO71727.1"/>
    </source>
</evidence>
<dbReference type="EMBL" id="QFMX01000033">
    <property type="protein sequence ID" value="PZO71727.1"/>
    <property type="molecule type" value="Genomic_DNA"/>
</dbReference>
<comment type="caution">
    <text evidence="1">The sequence shown here is derived from an EMBL/GenBank/DDBJ whole genome shotgun (WGS) entry which is preliminary data.</text>
</comment>
<accession>A0A2W4YRL5</accession>
<dbReference type="Proteomes" id="UP000249555">
    <property type="component" value="Unassembled WGS sequence"/>
</dbReference>
<organism evidence="1 2">
    <name type="scientific">Sphingomonas taxi</name>
    <dbReference type="NCBI Taxonomy" id="1549858"/>
    <lineage>
        <taxon>Bacteria</taxon>
        <taxon>Pseudomonadati</taxon>
        <taxon>Pseudomonadota</taxon>
        <taxon>Alphaproteobacteria</taxon>
        <taxon>Sphingomonadales</taxon>
        <taxon>Sphingomonadaceae</taxon>
        <taxon>Sphingomonas</taxon>
    </lineage>
</organism>
<name>A0A2W4YRL5_9SPHN</name>
<dbReference type="AlphaFoldDB" id="A0A2W4YRL5"/>
<protein>
    <submittedName>
        <fullName evidence="1">Uncharacterized protein</fullName>
    </submittedName>
</protein>